<proteinExistence type="inferred from homology"/>
<dbReference type="Proteomes" id="UP001327225">
    <property type="component" value="Chromosome"/>
</dbReference>
<dbReference type="SUPFAM" id="SSF53850">
    <property type="entry name" value="Periplasmic binding protein-like II"/>
    <property type="match status" value="1"/>
</dbReference>
<dbReference type="InterPro" id="IPR039424">
    <property type="entry name" value="SBP_5"/>
</dbReference>
<keyword evidence="5" id="KW-1133">Transmembrane helix</keyword>
<name>A0ABZ0ZVB9_9ACTN</name>
<organism evidence="7 8">
    <name type="scientific">Nocardioides bizhenqiangii</name>
    <dbReference type="NCBI Taxonomy" id="3095076"/>
    <lineage>
        <taxon>Bacteria</taxon>
        <taxon>Bacillati</taxon>
        <taxon>Actinomycetota</taxon>
        <taxon>Actinomycetes</taxon>
        <taxon>Propionibacteriales</taxon>
        <taxon>Nocardioidaceae</taxon>
        <taxon>Nocardioides</taxon>
    </lineage>
</organism>
<evidence type="ECO:0000256" key="4">
    <source>
        <dbReference type="ARBA" id="ARBA00022729"/>
    </source>
</evidence>
<dbReference type="EMBL" id="CP141059">
    <property type="protein sequence ID" value="WQQ28271.1"/>
    <property type="molecule type" value="Genomic_DNA"/>
</dbReference>
<keyword evidence="8" id="KW-1185">Reference proteome</keyword>
<dbReference type="CDD" id="cd00995">
    <property type="entry name" value="PBP2_NikA_DppA_OppA_like"/>
    <property type="match status" value="1"/>
</dbReference>
<dbReference type="PANTHER" id="PTHR30290:SF10">
    <property type="entry name" value="PERIPLASMIC OLIGOPEPTIDE-BINDING PROTEIN-RELATED"/>
    <property type="match status" value="1"/>
</dbReference>
<evidence type="ECO:0000256" key="5">
    <source>
        <dbReference type="SAM" id="Phobius"/>
    </source>
</evidence>
<gene>
    <name evidence="7" type="ORF">SHK19_08555</name>
</gene>
<feature type="transmembrane region" description="Helical" evidence="5">
    <location>
        <begin position="651"/>
        <end position="672"/>
    </location>
</feature>
<accession>A0ABZ0ZVB9</accession>
<keyword evidence="5" id="KW-0472">Membrane</keyword>
<evidence type="ECO:0000259" key="6">
    <source>
        <dbReference type="Pfam" id="PF00496"/>
    </source>
</evidence>
<dbReference type="PANTHER" id="PTHR30290">
    <property type="entry name" value="PERIPLASMIC BINDING COMPONENT OF ABC TRANSPORTER"/>
    <property type="match status" value="1"/>
</dbReference>
<evidence type="ECO:0000256" key="3">
    <source>
        <dbReference type="ARBA" id="ARBA00022448"/>
    </source>
</evidence>
<dbReference type="Gene3D" id="3.10.105.10">
    <property type="entry name" value="Dipeptide-binding Protein, Domain 3"/>
    <property type="match status" value="1"/>
</dbReference>
<reference evidence="8" key="1">
    <citation type="submission" date="2023-12" db="EMBL/GenBank/DDBJ databases">
        <title>Novel species in genus Nocardioides.</title>
        <authorList>
            <person name="Zhou H."/>
        </authorList>
    </citation>
    <scope>NUCLEOTIDE SEQUENCE [LARGE SCALE GENOMIC DNA]</scope>
    <source>
        <strain evidence="8">HM61</strain>
    </source>
</reference>
<evidence type="ECO:0000256" key="2">
    <source>
        <dbReference type="ARBA" id="ARBA00005695"/>
    </source>
</evidence>
<dbReference type="InterPro" id="IPR000914">
    <property type="entry name" value="SBP_5_dom"/>
</dbReference>
<evidence type="ECO:0000313" key="8">
    <source>
        <dbReference type="Proteomes" id="UP001327225"/>
    </source>
</evidence>
<feature type="transmembrane region" description="Helical" evidence="5">
    <location>
        <begin position="28"/>
        <end position="45"/>
    </location>
</feature>
<evidence type="ECO:0000313" key="7">
    <source>
        <dbReference type="EMBL" id="WQQ28271.1"/>
    </source>
</evidence>
<dbReference type="Gene3D" id="3.40.190.10">
    <property type="entry name" value="Periplasmic binding protein-like II"/>
    <property type="match status" value="1"/>
</dbReference>
<dbReference type="Pfam" id="PF00496">
    <property type="entry name" value="SBP_bac_5"/>
    <property type="match status" value="1"/>
</dbReference>
<feature type="transmembrane region" description="Helical" evidence="5">
    <location>
        <begin position="66"/>
        <end position="84"/>
    </location>
</feature>
<sequence length="682" mass="73989">MSGRGVVPESLGLEVSEQDGGVRPTHPVVGIGAHLSVLGVLVRFARRLGRAERDGHTRHRRPVRGFVAAAGTLVVGLLLATVGASPVQPAGAAADDEPVTFTVAFLDEVDSFNPFNGFQATSYEMWALMYDYMVGYSMEDISPAPALATSWETSEDGLTWTFDIREGVDWSDGEPLTAGDIAYTYNRIIDGGPESGNWGTYLTSVETVTAPDDTTVVLELSKPNAVLPLLPIPILPEHIWSDVAEDDVKSYRNEPSDGEPVVGSGPFRLVEGTAGGSTYLFEANPDYYGGTPHVDRVAFRVYKSEDPAVQAIIKGEVDFVDDISPIQVEALQGRDGIHAQNGVSPYFEEIAFNVGAVDPETGEPLGDGNPALEDPAFRYALGFALDNERLVEAAYQGAAVPGDTFIPTAYESWRWEPPEDVAFTFDLDRAGELLDEAGYEVGSDGLRTMPDGSEIGTIRLFARTEEPRSQTIMEFFQEWLAEIGIESEVSVMESNQLTDVILDGNFDAFHWGWFVEPDPDSILSVFLCDARGGSSDSWYCNPEFDELYASQNAELDDEKRIETVQRMQEIIYRDAPYLVTAYTTYGQAVRTDRFACFQPQPDPDGVLLVQYGAFNYTLLRPADEAGDCDGIESAVGASSSSGDDDDGTSNGVLIAGGVLLALLLVGGVVFALRRRSSADARE</sequence>
<keyword evidence="3" id="KW-0813">Transport</keyword>
<keyword evidence="4" id="KW-0732">Signal</keyword>
<feature type="domain" description="Solute-binding protein family 5" evidence="6">
    <location>
        <begin position="143"/>
        <end position="530"/>
    </location>
</feature>
<comment type="similarity">
    <text evidence="2">Belongs to the bacterial solute-binding protein 5 family.</text>
</comment>
<dbReference type="RefSeq" id="WP_322938398.1">
    <property type="nucleotide sequence ID" value="NZ_CP141059.1"/>
</dbReference>
<protein>
    <submittedName>
        <fullName evidence="7">ABC transporter substrate-binding protein</fullName>
    </submittedName>
</protein>
<evidence type="ECO:0000256" key="1">
    <source>
        <dbReference type="ARBA" id="ARBA00004196"/>
    </source>
</evidence>
<comment type="subcellular location">
    <subcellularLocation>
        <location evidence="1">Cell envelope</location>
    </subcellularLocation>
</comment>
<keyword evidence="5" id="KW-0812">Transmembrane</keyword>